<dbReference type="RefSeq" id="WP_116576220.1">
    <property type="nucleotide sequence ID" value="NZ_JACBXL010000010.1"/>
</dbReference>
<reference evidence="2" key="1">
    <citation type="submission" date="2018-06" db="EMBL/GenBank/DDBJ databases">
        <authorList>
            <person name="O'Rourke A."/>
        </authorList>
    </citation>
    <scope>NUCLEOTIDE SEQUENCE</scope>
    <source>
        <strain evidence="2">132550021-3</strain>
    </source>
</reference>
<dbReference type="PANTHER" id="PTHR39339:SF1">
    <property type="entry name" value="CHAD DOMAIN-CONTAINING PROTEIN"/>
    <property type="match status" value="1"/>
</dbReference>
<protein>
    <submittedName>
        <fullName evidence="2">CHAD domain-containing protein</fullName>
    </submittedName>
</protein>
<dbReference type="InterPro" id="IPR007899">
    <property type="entry name" value="CHAD_dom"/>
</dbReference>
<evidence type="ECO:0000259" key="1">
    <source>
        <dbReference type="PROSITE" id="PS51708"/>
    </source>
</evidence>
<dbReference type="Proteomes" id="UP001199322">
    <property type="component" value="Unassembled WGS sequence"/>
</dbReference>
<proteinExistence type="predicted"/>
<evidence type="ECO:0000313" key="3">
    <source>
        <dbReference type="Proteomes" id="UP001199322"/>
    </source>
</evidence>
<accession>A0A9Q3LNM2</accession>
<dbReference type="InterPro" id="IPR038186">
    <property type="entry name" value="CHAD_dom_sf"/>
</dbReference>
<dbReference type="SMART" id="SM00880">
    <property type="entry name" value="CHAD"/>
    <property type="match status" value="1"/>
</dbReference>
<dbReference type="PROSITE" id="PS51708">
    <property type="entry name" value="CHAD"/>
    <property type="match status" value="1"/>
</dbReference>
<evidence type="ECO:0000313" key="2">
    <source>
        <dbReference type="EMBL" id="MBX3891217.1"/>
    </source>
</evidence>
<dbReference type="EMBL" id="QGBI01000013">
    <property type="protein sequence ID" value="MBX3891217.1"/>
    <property type="molecule type" value="Genomic_DNA"/>
</dbReference>
<dbReference type="Gene3D" id="1.40.20.10">
    <property type="entry name" value="CHAD domain"/>
    <property type="match status" value="1"/>
</dbReference>
<dbReference type="PANTHER" id="PTHR39339">
    <property type="entry name" value="SLR1444 PROTEIN"/>
    <property type="match status" value="1"/>
</dbReference>
<feature type="domain" description="CHAD" evidence="1">
    <location>
        <begin position="13"/>
        <end position="286"/>
    </location>
</feature>
<sequence length="288" mass="32204">MVNSAASSPLHAEAPALSMLSRLATPEIAIVEHWAPEYLRSNDPEIGHRLRVAIRRLRALLSAYRDLLPKALADDWRCRLADVAAQIGPPRNWDIIVNVLLRAAVPPSQPSALILLEALEDIRQRARAESRVAFEGFGPERLMADFSEAIGKATQAQPETSETLGKFAHASIAAASRRVNRALRRASNGGLQELHQTRIQIKRLRYLLEFFSPVLGKKDIKRIRRLEQLQDALGELNDVVVGATYISQVPVRPEYATAHELFVQWLRKEKKARRRAAIAALGCLPCER</sequence>
<dbReference type="AlphaFoldDB" id="A0A9Q3LNM2"/>
<organism evidence="2 3">
    <name type="scientific">Ralstonia pickettii</name>
    <name type="common">Burkholderia pickettii</name>
    <dbReference type="NCBI Taxonomy" id="329"/>
    <lineage>
        <taxon>Bacteria</taxon>
        <taxon>Pseudomonadati</taxon>
        <taxon>Pseudomonadota</taxon>
        <taxon>Betaproteobacteria</taxon>
        <taxon>Burkholderiales</taxon>
        <taxon>Burkholderiaceae</taxon>
        <taxon>Ralstonia</taxon>
    </lineage>
</organism>
<name>A0A9Q3LNM2_RALPI</name>
<gene>
    <name evidence="2" type="ORF">DEE74_15240</name>
</gene>
<comment type="caution">
    <text evidence="2">The sequence shown here is derived from an EMBL/GenBank/DDBJ whole genome shotgun (WGS) entry which is preliminary data.</text>
</comment>
<dbReference type="Pfam" id="PF05235">
    <property type="entry name" value="CHAD"/>
    <property type="match status" value="1"/>
</dbReference>